<dbReference type="GO" id="GO:0003735">
    <property type="term" value="F:structural constituent of ribosome"/>
    <property type="evidence" value="ECO:0007669"/>
    <property type="project" value="InterPro"/>
</dbReference>
<dbReference type="AlphaFoldDB" id="A0A7R8X8Q8"/>
<evidence type="ECO:0000256" key="2">
    <source>
        <dbReference type="ARBA" id="ARBA00010152"/>
    </source>
</evidence>
<name>A0A7R8X8Q8_9CRUS</name>
<dbReference type="PANTHER" id="PTHR21338">
    <property type="entry name" value="MITOCHONDRIAL RIBOSOMAL PROTEIN L41"/>
    <property type="match status" value="1"/>
</dbReference>
<dbReference type="GO" id="GO:0006412">
    <property type="term" value="P:translation"/>
    <property type="evidence" value="ECO:0007669"/>
    <property type="project" value="TreeGrafter"/>
</dbReference>
<accession>A0A7R8X8Q8</accession>
<evidence type="ECO:0000256" key="1">
    <source>
        <dbReference type="ARBA" id="ARBA00004173"/>
    </source>
</evidence>
<sequence>MAASRLCVFKCSGRPGLPIYQACIAFSPIHRSFHASPVCLGKRNFRKFLLHNKRGPRSHKLRQMTPERELPIDHLGVRPVGYTTKDQKFILIPEMVPELIVPDLSDFHLKPYVSYKAPEVNQSAFTAKDLFDAIYSRKITEDLKSGNLDEQGNPKAPSVEEALTVEEALLRSKQTGSDLFTETWKDVPNTYGTTLETEEDIKNLQRWFAKKNFLEDKL</sequence>
<keyword evidence="5" id="KW-0496">Mitochondrion</keyword>
<keyword evidence="3" id="KW-0809">Transit peptide</keyword>
<dbReference type="InterPro" id="IPR019189">
    <property type="entry name" value="Ribosomal_mL41"/>
</dbReference>
<reference evidence="7" key="1">
    <citation type="submission" date="2020-11" db="EMBL/GenBank/DDBJ databases">
        <authorList>
            <person name="Tran Van P."/>
        </authorList>
    </citation>
    <scope>NUCLEOTIDE SEQUENCE</scope>
</reference>
<dbReference type="EMBL" id="LR899816">
    <property type="protein sequence ID" value="CAD7242652.1"/>
    <property type="molecule type" value="Genomic_DNA"/>
</dbReference>
<evidence type="ECO:0000256" key="5">
    <source>
        <dbReference type="ARBA" id="ARBA00023128"/>
    </source>
</evidence>
<keyword evidence="8" id="KW-1185">Reference proteome</keyword>
<dbReference type="PANTHER" id="PTHR21338:SF0">
    <property type="entry name" value="LARGE RIBOSOMAL SUBUNIT PROTEIN ML41"/>
    <property type="match status" value="1"/>
</dbReference>
<dbReference type="GO" id="GO:0005762">
    <property type="term" value="C:mitochondrial large ribosomal subunit"/>
    <property type="evidence" value="ECO:0007669"/>
    <property type="project" value="InterPro"/>
</dbReference>
<comment type="subcellular location">
    <subcellularLocation>
        <location evidence="1">Mitochondrion</location>
    </subcellularLocation>
</comment>
<comment type="similarity">
    <text evidence="2">Belongs to the mitochondrion-specific ribosomal protein mL41 family.</text>
</comment>
<dbReference type="Pfam" id="PF09809">
    <property type="entry name" value="MRP-L27"/>
    <property type="match status" value="1"/>
</dbReference>
<protein>
    <recommendedName>
        <fullName evidence="9">Mitochondrial ribosomal protein L41</fullName>
    </recommendedName>
</protein>
<proteinExistence type="inferred from homology"/>
<keyword evidence="6" id="KW-0687">Ribonucleoprotein</keyword>
<evidence type="ECO:0000256" key="6">
    <source>
        <dbReference type="ARBA" id="ARBA00023274"/>
    </source>
</evidence>
<keyword evidence="4" id="KW-0689">Ribosomal protein</keyword>
<evidence type="ECO:0000313" key="8">
    <source>
        <dbReference type="Proteomes" id="UP000677054"/>
    </source>
</evidence>
<gene>
    <name evidence="7" type="ORF">DSTB1V02_LOCUS2608</name>
</gene>
<evidence type="ECO:0000256" key="3">
    <source>
        <dbReference type="ARBA" id="ARBA00022946"/>
    </source>
</evidence>
<dbReference type="Proteomes" id="UP000677054">
    <property type="component" value="Unassembled WGS sequence"/>
</dbReference>
<dbReference type="OrthoDB" id="408933at2759"/>
<evidence type="ECO:0008006" key="9">
    <source>
        <dbReference type="Google" id="ProtNLM"/>
    </source>
</evidence>
<evidence type="ECO:0000313" key="7">
    <source>
        <dbReference type="EMBL" id="CAD7242652.1"/>
    </source>
</evidence>
<dbReference type="EMBL" id="CAJPEV010000299">
    <property type="protein sequence ID" value="CAG0883654.1"/>
    <property type="molecule type" value="Genomic_DNA"/>
</dbReference>
<organism evidence="7">
    <name type="scientific">Darwinula stevensoni</name>
    <dbReference type="NCBI Taxonomy" id="69355"/>
    <lineage>
        <taxon>Eukaryota</taxon>
        <taxon>Metazoa</taxon>
        <taxon>Ecdysozoa</taxon>
        <taxon>Arthropoda</taxon>
        <taxon>Crustacea</taxon>
        <taxon>Oligostraca</taxon>
        <taxon>Ostracoda</taxon>
        <taxon>Podocopa</taxon>
        <taxon>Podocopida</taxon>
        <taxon>Darwinulocopina</taxon>
        <taxon>Darwinuloidea</taxon>
        <taxon>Darwinulidae</taxon>
        <taxon>Darwinula</taxon>
    </lineage>
</organism>
<evidence type="ECO:0000256" key="4">
    <source>
        <dbReference type="ARBA" id="ARBA00022980"/>
    </source>
</evidence>